<dbReference type="Proteomes" id="UP000233556">
    <property type="component" value="Unassembled WGS sequence"/>
</dbReference>
<dbReference type="InterPro" id="IPR036397">
    <property type="entry name" value="RNaseH_sf"/>
</dbReference>
<sequence>MFKGNIPPTLHVNSTTWSKRVVLVTQRALLGKPNHPGILVRGLTQSSMTLEEVMDWPKGKDFGALPEEVACAVGNHQKWKATVRSLTQQVIEATEGEGESSQSAEAKTIQLALEIAERESGQYSLATDSWMVANTLKGVATAVEDDQLTAQE</sequence>
<evidence type="ECO:0000313" key="2">
    <source>
        <dbReference type="Proteomes" id="UP000233556"/>
    </source>
</evidence>
<evidence type="ECO:0000313" key="1">
    <source>
        <dbReference type="EMBL" id="PKU30119.1"/>
    </source>
</evidence>
<keyword evidence="2" id="KW-1185">Reference proteome</keyword>
<organism evidence="1 2">
    <name type="scientific">Limosa lapponica baueri</name>
    <dbReference type="NCBI Taxonomy" id="1758121"/>
    <lineage>
        <taxon>Eukaryota</taxon>
        <taxon>Metazoa</taxon>
        <taxon>Chordata</taxon>
        <taxon>Craniata</taxon>
        <taxon>Vertebrata</taxon>
        <taxon>Euteleostomi</taxon>
        <taxon>Archelosauria</taxon>
        <taxon>Archosauria</taxon>
        <taxon>Dinosauria</taxon>
        <taxon>Saurischia</taxon>
        <taxon>Theropoda</taxon>
        <taxon>Coelurosauria</taxon>
        <taxon>Aves</taxon>
        <taxon>Neognathae</taxon>
        <taxon>Neoaves</taxon>
        <taxon>Charadriiformes</taxon>
        <taxon>Scolopacidae</taxon>
        <taxon>Limosa</taxon>
    </lineage>
</organism>
<evidence type="ECO:0008006" key="3">
    <source>
        <dbReference type="Google" id="ProtNLM"/>
    </source>
</evidence>
<reference evidence="2" key="1">
    <citation type="submission" date="2017-11" db="EMBL/GenBank/DDBJ databases">
        <authorList>
            <person name="Lima N.C."/>
            <person name="Parody-Merino A.M."/>
            <person name="Battley P.F."/>
            <person name="Fidler A.E."/>
            <person name="Prosdocimi F."/>
        </authorList>
    </citation>
    <scope>NUCLEOTIDE SEQUENCE [LARGE SCALE GENOMIC DNA]</scope>
</reference>
<dbReference type="Gene3D" id="3.30.420.10">
    <property type="entry name" value="Ribonuclease H-like superfamily/Ribonuclease H"/>
    <property type="match status" value="1"/>
</dbReference>
<gene>
    <name evidence="1" type="ORF">llap_19577</name>
</gene>
<accession>A0A2I0T8J8</accession>
<dbReference type="EMBL" id="KZ515388">
    <property type="protein sequence ID" value="PKU30119.1"/>
    <property type="molecule type" value="Genomic_DNA"/>
</dbReference>
<reference evidence="2" key="2">
    <citation type="submission" date="2017-12" db="EMBL/GenBank/DDBJ databases">
        <title>Genome sequence of the Bar-tailed Godwit (Limosa lapponica baueri).</title>
        <authorList>
            <person name="Lima N.C.B."/>
            <person name="Parody-Merino A.M."/>
            <person name="Battley P.F."/>
            <person name="Fidler A.E."/>
            <person name="Prosdocimi F."/>
        </authorList>
    </citation>
    <scope>NUCLEOTIDE SEQUENCE [LARGE SCALE GENOMIC DNA]</scope>
</reference>
<protein>
    <recommendedName>
        <fullName evidence="3">RNase H type-1 domain-containing protein</fullName>
    </recommendedName>
</protein>
<name>A0A2I0T8J8_LIMLA</name>
<dbReference type="AlphaFoldDB" id="A0A2I0T8J8"/>
<dbReference type="GO" id="GO:0003676">
    <property type="term" value="F:nucleic acid binding"/>
    <property type="evidence" value="ECO:0007669"/>
    <property type="project" value="InterPro"/>
</dbReference>
<proteinExistence type="predicted"/>